<evidence type="ECO:0000313" key="13">
    <source>
        <dbReference type="EMBL" id="GAA0728493.1"/>
    </source>
</evidence>
<evidence type="ECO:0000256" key="10">
    <source>
        <dbReference type="HAMAP-Rule" id="MF_02003"/>
    </source>
</evidence>
<dbReference type="SUPFAM" id="SSF50677">
    <property type="entry name" value="ValRS/IleRS/LeuRS editing domain"/>
    <property type="match status" value="1"/>
</dbReference>
<keyword evidence="5 10" id="KW-0067">ATP-binding</keyword>
<feature type="domain" description="Methionyl/Valyl/Leucyl/Isoleucyl-tRNA synthetase anticodon-binding" evidence="12">
    <location>
        <begin position="675"/>
        <end position="825"/>
    </location>
</feature>
<dbReference type="Gene3D" id="1.10.730.10">
    <property type="entry name" value="Isoleucyl-tRNA Synthetase, Domain 1"/>
    <property type="match status" value="1"/>
</dbReference>
<gene>
    <name evidence="10 13" type="primary">ileS</name>
    <name evidence="13" type="ORF">GCM10008905_27440</name>
</gene>
<dbReference type="CDD" id="cd00818">
    <property type="entry name" value="IleRS_core"/>
    <property type="match status" value="1"/>
</dbReference>
<dbReference type="InterPro" id="IPR013155">
    <property type="entry name" value="M/V/L/I-tRNA-synth_anticd-bd"/>
</dbReference>
<protein>
    <recommendedName>
        <fullName evidence="10">Isoleucine--tRNA ligase</fullName>
        <ecNumber evidence="10">6.1.1.5</ecNumber>
    </recommendedName>
    <alternativeName>
        <fullName evidence="10">Isoleucyl-tRNA synthetase</fullName>
        <shortName evidence="10">IleRS</shortName>
    </alternativeName>
</protein>
<dbReference type="HAMAP" id="MF_02003">
    <property type="entry name" value="Ile_tRNA_synth_type2"/>
    <property type="match status" value="1"/>
</dbReference>
<feature type="short sequence motif" description="'KMSKS' region" evidence="10">
    <location>
        <begin position="589"/>
        <end position="593"/>
    </location>
</feature>
<dbReference type="Pfam" id="PF19302">
    <property type="entry name" value="DUF5915"/>
    <property type="match status" value="1"/>
</dbReference>
<dbReference type="GO" id="GO:0016874">
    <property type="term" value="F:ligase activity"/>
    <property type="evidence" value="ECO:0007669"/>
    <property type="project" value="UniProtKB-KW"/>
</dbReference>
<feature type="binding site" evidence="10">
    <location>
        <position position="592"/>
    </location>
    <ligand>
        <name>ATP</name>
        <dbReference type="ChEBI" id="CHEBI:30616"/>
    </ligand>
</feature>
<evidence type="ECO:0000256" key="9">
    <source>
        <dbReference type="ARBA" id="ARBA00048359"/>
    </source>
</evidence>
<evidence type="ECO:0000313" key="14">
    <source>
        <dbReference type="Proteomes" id="UP001500339"/>
    </source>
</evidence>
<dbReference type="PANTHER" id="PTHR42780">
    <property type="entry name" value="SOLEUCYL-TRNA SYNTHETASE"/>
    <property type="match status" value="1"/>
</dbReference>
<evidence type="ECO:0000256" key="4">
    <source>
        <dbReference type="ARBA" id="ARBA00022741"/>
    </source>
</evidence>
<dbReference type="PROSITE" id="PS00178">
    <property type="entry name" value="AA_TRNA_LIGASE_I"/>
    <property type="match status" value="1"/>
</dbReference>
<dbReference type="Gene3D" id="3.40.50.620">
    <property type="entry name" value="HUPs"/>
    <property type="match status" value="2"/>
</dbReference>
<feature type="short sequence motif" description="'HIGH' region" evidence="10">
    <location>
        <begin position="48"/>
        <end position="58"/>
    </location>
</feature>
<comment type="catalytic activity">
    <reaction evidence="9 10">
        <text>tRNA(Ile) + L-isoleucine + ATP = L-isoleucyl-tRNA(Ile) + AMP + diphosphate</text>
        <dbReference type="Rhea" id="RHEA:11060"/>
        <dbReference type="Rhea" id="RHEA-COMP:9666"/>
        <dbReference type="Rhea" id="RHEA-COMP:9695"/>
        <dbReference type="ChEBI" id="CHEBI:30616"/>
        <dbReference type="ChEBI" id="CHEBI:33019"/>
        <dbReference type="ChEBI" id="CHEBI:58045"/>
        <dbReference type="ChEBI" id="CHEBI:78442"/>
        <dbReference type="ChEBI" id="CHEBI:78528"/>
        <dbReference type="ChEBI" id="CHEBI:456215"/>
        <dbReference type="EC" id="6.1.1.5"/>
    </reaction>
</comment>
<dbReference type="SUPFAM" id="SSF52374">
    <property type="entry name" value="Nucleotidylyl transferase"/>
    <property type="match status" value="1"/>
</dbReference>
<proteinExistence type="inferred from homology"/>
<organism evidence="13 14">
    <name type="scientific">Clostridium malenominatum</name>
    <dbReference type="NCBI Taxonomy" id="1539"/>
    <lineage>
        <taxon>Bacteria</taxon>
        <taxon>Bacillati</taxon>
        <taxon>Bacillota</taxon>
        <taxon>Clostridia</taxon>
        <taxon>Eubacteriales</taxon>
        <taxon>Clostridiaceae</taxon>
        <taxon>Clostridium</taxon>
    </lineage>
</organism>
<feature type="domain" description="Aminoacyl-tRNA synthetase class Ia" evidence="11">
    <location>
        <begin position="18"/>
        <end position="618"/>
    </location>
</feature>
<comment type="cofactor">
    <cofactor evidence="10">
        <name>Zn(2+)</name>
        <dbReference type="ChEBI" id="CHEBI:29105"/>
    </cofactor>
</comment>
<dbReference type="InterPro" id="IPR033709">
    <property type="entry name" value="Anticodon_Ile_ABEc"/>
</dbReference>
<accession>A0ABP3UDU6</accession>
<dbReference type="InterPro" id="IPR009008">
    <property type="entry name" value="Val/Leu/Ile-tRNA-synth_edit"/>
</dbReference>
<evidence type="ECO:0000256" key="2">
    <source>
        <dbReference type="ARBA" id="ARBA00022490"/>
    </source>
</evidence>
<dbReference type="InterPro" id="IPR002300">
    <property type="entry name" value="aa-tRNA-synth_Ia"/>
</dbReference>
<evidence type="ECO:0000256" key="8">
    <source>
        <dbReference type="ARBA" id="ARBA00025217"/>
    </source>
</evidence>
<dbReference type="NCBIfam" id="TIGR00392">
    <property type="entry name" value="ileS"/>
    <property type="match status" value="1"/>
</dbReference>
<dbReference type="Pfam" id="PF00133">
    <property type="entry name" value="tRNA-synt_1"/>
    <property type="match status" value="1"/>
</dbReference>
<dbReference type="InterPro" id="IPR002301">
    <property type="entry name" value="Ile-tRNA-ligase"/>
</dbReference>
<dbReference type="EMBL" id="BAAACF010000003">
    <property type="protein sequence ID" value="GAA0728493.1"/>
    <property type="molecule type" value="Genomic_DNA"/>
</dbReference>
<keyword evidence="7 10" id="KW-0030">Aminoacyl-tRNA synthetase</keyword>
<evidence type="ECO:0000256" key="6">
    <source>
        <dbReference type="ARBA" id="ARBA00022917"/>
    </source>
</evidence>
<evidence type="ECO:0000256" key="3">
    <source>
        <dbReference type="ARBA" id="ARBA00022598"/>
    </source>
</evidence>
<evidence type="ECO:0000256" key="7">
    <source>
        <dbReference type="ARBA" id="ARBA00023146"/>
    </source>
</evidence>
<name>A0ABP3UDU6_9CLOT</name>
<dbReference type="CDD" id="cd07961">
    <property type="entry name" value="Anticodon_Ia_Ile_ABEc"/>
    <property type="match status" value="1"/>
</dbReference>
<comment type="subunit">
    <text evidence="10">Monomer.</text>
</comment>
<dbReference type="PRINTS" id="PR00984">
    <property type="entry name" value="TRNASYNTHILE"/>
</dbReference>
<keyword evidence="2 10" id="KW-0963">Cytoplasm</keyword>
<dbReference type="Proteomes" id="UP001500339">
    <property type="component" value="Unassembled WGS sequence"/>
</dbReference>
<comment type="similarity">
    <text evidence="1 10">Belongs to the class-I aminoacyl-tRNA synthetase family. IleS type 2 subfamily.</text>
</comment>
<keyword evidence="10" id="KW-0479">Metal-binding</keyword>
<dbReference type="RefSeq" id="WP_343770539.1">
    <property type="nucleotide sequence ID" value="NZ_BAAACF010000003.1"/>
</dbReference>
<keyword evidence="4 10" id="KW-0547">Nucleotide-binding</keyword>
<evidence type="ECO:0000259" key="11">
    <source>
        <dbReference type="Pfam" id="PF00133"/>
    </source>
</evidence>
<dbReference type="InterPro" id="IPR001412">
    <property type="entry name" value="aa-tRNA-synth_I_CS"/>
</dbReference>
<evidence type="ECO:0000259" key="12">
    <source>
        <dbReference type="Pfam" id="PF08264"/>
    </source>
</evidence>
<sequence length="1035" mass="119857">MYKKIDNSRSFVQMERDTLNKWTDNKIVEKNFDLNKEGEFFTFYDGPPTANGKPHVGHVLTRVIKDLVPRYKVMRGYRVLRKAGWDTHGLPVELEIEKKLGISGKQEIENYGVEKFIGECKDSVFTYSNMWKDMSEKLAFWVDMDNPYVTYHNNYIESVWWALKQMWDKDLLYKGHKVMPYCPRCGTSLSSHEVAQGYKDVNEGTAFVKFRVRGEDNKYILAWTTTPWTLPSNVALGINKNFTYVEVINNEEHLILAKDLLKVLEGEYEVVKEFKGEEILGLEYEQLFNFYTPEEKAFYVVHGDFVTLSDGTGVVHLAPAYGEDDSVVCKKHNLPFMNLVDGEGKFIDCVEPWAGIFVKKADPKIIECLKESGKLYKSERFTHSYPHCWRCDTPLLYYPKDSWFVRMTSLKDKLIENNNKINWYPDNVRTGRFGKFLENLIDWAVSRDRYWGTPLPIWECGCGHRECIGSISELNEKGINVPEDIELHKPFIDNVKLTCPHCNKEMTRVHEVIDCWFDSGAMPFAQYHYPFENKEVFEKNFPAQFISEAVDQTRGWFYSLLAISTALFDTTSYQNCLVLGHVLDRHGLKMSKHKGNVVDPFEILDNMGADACRWHFYTASAPWLPTRFSVQDVEETQRKFMSTLWNVYSFYVLYADLDKFNPLEYEGFVSENVMDKWITSKLNTLIKEVEEHMDAYRITPAALAIEEFVDELSNWYVRRNRARFWSETLTDDKIGAYVTLYRVLTTVCLVAAPFVPFITEEIYENLVKSLNNDAEESIHLCKWPKYDENLMDKELEREMEEAYKMVKLGRSARNTANIKNRQPLSQMLVSSKSLPEYYGDIIKDELNIKDVVFGADLSKYVNFDIKPNLPVLGKAYGKFIPVIRKELGAMNQMELAQKIQTGGIVAINAGEVEIELNSENLLVTMQGLEGFAFAGEGTTGVVLDTTLTEELKEEGHLRELLSKIQNMRKDSGFQVADKINLYVAGNEMLEAVVRKFEDYIKKETLSAEIYYNEEKEYTDCKINGEDFKIYVKVAM</sequence>
<keyword evidence="3 10" id="KW-0436">Ligase</keyword>
<dbReference type="PANTHER" id="PTHR42780:SF1">
    <property type="entry name" value="ISOLEUCINE--TRNA LIGASE, CYTOPLASMIC"/>
    <property type="match status" value="1"/>
</dbReference>
<reference evidence="14" key="1">
    <citation type="journal article" date="2019" name="Int. J. Syst. Evol. Microbiol.">
        <title>The Global Catalogue of Microorganisms (GCM) 10K type strain sequencing project: providing services to taxonomists for standard genome sequencing and annotation.</title>
        <authorList>
            <consortium name="The Broad Institute Genomics Platform"/>
            <consortium name="The Broad Institute Genome Sequencing Center for Infectious Disease"/>
            <person name="Wu L."/>
            <person name="Ma J."/>
        </authorList>
    </citation>
    <scope>NUCLEOTIDE SEQUENCE [LARGE SCALE GENOMIC DNA]</scope>
    <source>
        <strain evidence="14">JCM 1405</strain>
    </source>
</reference>
<evidence type="ECO:0000256" key="5">
    <source>
        <dbReference type="ARBA" id="ARBA00022840"/>
    </source>
</evidence>
<dbReference type="InterPro" id="IPR009080">
    <property type="entry name" value="tRNAsynth_Ia_anticodon-bd"/>
</dbReference>
<dbReference type="Pfam" id="PF08264">
    <property type="entry name" value="Anticodon_1"/>
    <property type="match status" value="1"/>
</dbReference>
<dbReference type="InterPro" id="IPR023586">
    <property type="entry name" value="Ile-tRNA-ligase_type2"/>
</dbReference>
<keyword evidence="6 10" id="KW-0648">Protein biosynthesis</keyword>
<comment type="subcellular location">
    <subcellularLocation>
        <location evidence="10">Cytoplasm</location>
    </subcellularLocation>
</comment>
<comment type="function">
    <text evidence="8 10">Catalyzes the attachment of isoleucine to tRNA(Ile). As IleRS can inadvertently accommodate and process structurally similar amino acids such as valine, to avoid such errors it has two additional distinct tRNA(Ile)-dependent editing activities. One activity is designated as 'pretransfer' editing and involves the hydrolysis of activated Val-AMP. The other activity is designated 'posttransfer' editing and involves deacylation of mischarged Val-tRNA(Ile).</text>
</comment>
<dbReference type="InterPro" id="IPR014729">
    <property type="entry name" value="Rossmann-like_a/b/a_fold"/>
</dbReference>
<comment type="domain">
    <text evidence="10">IleRS has two distinct active sites: one for aminoacylation and one for editing. The misactivated valine is translocated from the active site to the editing site, which sterically excludes the correctly activated isoleucine. The single editing site contains two valyl binding pockets, one specific for each substrate (Val-AMP or Val-tRNA(Ile)).</text>
</comment>
<keyword evidence="10" id="KW-0862">Zinc</keyword>
<dbReference type="SUPFAM" id="SSF47323">
    <property type="entry name" value="Anticodon-binding domain of a subclass of class I aminoacyl-tRNA synthetases"/>
    <property type="match status" value="2"/>
</dbReference>
<comment type="caution">
    <text evidence="13">The sequence shown here is derived from an EMBL/GenBank/DDBJ whole genome shotgun (WGS) entry which is preliminary data.</text>
</comment>
<keyword evidence="14" id="KW-1185">Reference proteome</keyword>
<dbReference type="EC" id="6.1.1.5" evidence="10"/>
<evidence type="ECO:0000256" key="1">
    <source>
        <dbReference type="ARBA" id="ARBA00007078"/>
    </source>
</evidence>